<organism evidence="1 2">
    <name type="scientific">Streptomyces marispadix</name>
    <dbReference type="NCBI Taxonomy" id="2922868"/>
    <lineage>
        <taxon>Bacteria</taxon>
        <taxon>Bacillati</taxon>
        <taxon>Actinomycetota</taxon>
        <taxon>Actinomycetes</taxon>
        <taxon>Kitasatosporales</taxon>
        <taxon>Streptomycetaceae</taxon>
        <taxon>Streptomyces</taxon>
    </lineage>
</organism>
<proteinExistence type="predicted"/>
<evidence type="ECO:0008006" key="3">
    <source>
        <dbReference type="Google" id="ProtNLM"/>
    </source>
</evidence>
<evidence type="ECO:0000313" key="1">
    <source>
        <dbReference type="EMBL" id="MCH6161656.1"/>
    </source>
</evidence>
<evidence type="ECO:0000313" key="2">
    <source>
        <dbReference type="Proteomes" id="UP001166784"/>
    </source>
</evidence>
<gene>
    <name evidence="1" type="ORF">MMA15_15025</name>
</gene>
<comment type="caution">
    <text evidence="1">The sequence shown here is derived from an EMBL/GenBank/DDBJ whole genome shotgun (WGS) entry which is preliminary data.</text>
</comment>
<reference evidence="1" key="2">
    <citation type="journal article" date="2023" name="Int. J. Syst. Evol. Microbiol.">
        <title>Streptomyces marispadix sp. nov., isolated from marine beach sediment of the Northern Coast of Portugal.</title>
        <authorList>
            <person name="dos Santos J.D.N."/>
            <person name="Vitorino I.R."/>
            <person name="Kallscheuer N."/>
            <person name="Srivastava A."/>
            <person name="Krautwurst S."/>
            <person name="Marz M."/>
            <person name="Jogler C."/>
            <person name="Lobo Da Cunha A."/>
            <person name="Catita J."/>
            <person name="Goncalves H."/>
            <person name="Gonzalez I."/>
            <person name="Reyes F."/>
            <person name="Lage O.M."/>
        </authorList>
    </citation>
    <scope>NUCLEOTIDE SEQUENCE</scope>
    <source>
        <strain evidence="1">M600PL45_2</strain>
    </source>
</reference>
<reference evidence="1" key="1">
    <citation type="submission" date="2022-03" db="EMBL/GenBank/DDBJ databases">
        <authorList>
            <person name="Santos J.D.N."/>
            <person name="Kallscheuer N."/>
            <person name="Jogler C."/>
            <person name="Lage O.M."/>
        </authorList>
    </citation>
    <scope>NUCLEOTIDE SEQUENCE</scope>
    <source>
        <strain evidence="1">M600PL45_2</strain>
    </source>
</reference>
<accession>A0ABS9SZF2</accession>
<protein>
    <recommendedName>
        <fullName evidence="3">Pentapeptide repeat-containing protein</fullName>
    </recommendedName>
</protein>
<dbReference type="RefSeq" id="WP_241060234.1">
    <property type="nucleotide sequence ID" value="NZ_JAKWJU010000002.1"/>
</dbReference>
<dbReference type="Proteomes" id="UP001166784">
    <property type="component" value="Unassembled WGS sequence"/>
</dbReference>
<name>A0ABS9SZF2_9ACTN</name>
<dbReference type="EMBL" id="JAKWJU010000002">
    <property type="protein sequence ID" value="MCH6161656.1"/>
    <property type="molecule type" value="Genomic_DNA"/>
</dbReference>
<keyword evidence="2" id="KW-1185">Reference proteome</keyword>
<sequence>MLDETGIAQVPVSVASLHGVDASHLVLTDVDLTDCRFAGTIHLDQLRLHGRCTLPAAPDGLRRRGPVPLRWTSRQTIAEEHHWRATRTRTAIGWTPEPGGRTPLEPAALAPVYRELRKGFEDSKNEPGAADFYYGEMEMRRHDRHTPAAERALLWLYWAASGYGLRASRALGWLLCAMTATVLLMIGFGLPDTPAKPYPPAAGVVGRQNPRLQADFTERFTAARAHKAADVVVDSVIFRSSGQSLTTAGRYTEMASRLTEPVLLALALLAIRGRVKR</sequence>